<feature type="transmembrane region" description="Helical" evidence="1">
    <location>
        <begin position="42"/>
        <end position="65"/>
    </location>
</feature>
<sequence>MIKNIDDTELKQLFKKELPQAPENPWFTRKVMNRLPEKEFKVFSWIEYLSYAIAIVGLVIYWTIFCRDLKEAATITMQDVISYTALTVTGFFIAISFVAPKVKRWLMEP</sequence>
<protein>
    <submittedName>
        <fullName evidence="2">Uncharacterized protein</fullName>
    </submittedName>
</protein>
<dbReference type="EMBL" id="JBCLPP010000011">
    <property type="protein sequence ID" value="MEY8245031.1"/>
    <property type="molecule type" value="Genomic_DNA"/>
</dbReference>
<proteinExistence type="predicted"/>
<keyword evidence="1" id="KW-0812">Transmembrane</keyword>
<evidence type="ECO:0000313" key="3">
    <source>
        <dbReference type="Proteomes" id="UP001565200"/>
    </source>
</evidence>
<gene>
    <name evidence="2" type="ORF">AAK873_05290</name>
</gene>
<feature type="transmembrane region" description="Helical" evidence="1">
    <location>
        <begin position="80"/>
        <end position="99"/>
    </location>
</feature>
<dbReference type="Proteomes" id="UP001565200">
    <property type="component" value="Unassembled WGS sequence"/>
</dbReference>
<keyword evidence="1" id="KW-0472">Membrane</keyword>
<keyword evidence="1" id="KW-1133">Transmembrane helix</keyword>
<evidence type="ECO:0000313" key="2">
    <source>
        <dbReference type="EMBL" id="MEY8245031.1"/>
    </source>
</evidence>
<accession>A0ABV4CWI7</accession>
<evidence type="ECO:0000256" key="1">
    <source>
        <dbReference type="SAM" id="Phobius"/>
    </source>
</evidence>
<name>A0ABV4CWI7_9BACT</name>
<comment type="caution">
    <text evidence="2">The sequence shown here is derived from an EMBL/GenBank/DDBJ whole genome shotgun (WGS) entry which is preliminary data.</text>
</comment>
<organism evidence="2 3">
    <name type="scientific">Heminiphilus faecis</name>
    <dbReference type="NCBI Taxonomy" id="2601703"/>
    <lineage>
        <taxon>Bacteria</taxon>
        <taxon>Pseudomonadati</taxon>
        <taxon>Bacteroidota</taxon>
        <taxon>Bacteroidia</taxon>
        <taxon>Bacteroidales</taxon>
        <taxon>Muribaculaceae</taxon>
        <taxon>Heminiphilus</taxon>
    </lineage>
</organism>
<dbReference type="RefSeq" id="WP_369863296.1">
    <property type="nucleotide sequence ID" value="NZ_JBCLPP010000011.1"/>
</dbReference>
<keyword evidence="3" id="KW-1185">Reference proteome</keyword>
<reference evidence="2 3" key="1">
    <citation type="submission" date="2024-03" db="EMBL/GenBank/DDBJ databases">
        <title>Mouse gut bacterial collection (mGBC) of GemPharmatech.</title>
        <authorList>
            <person name="He Y."/>
            <person name="Dong L."/>
            <person name="Wu D."/>
            <person name="Gao X."/>
            <person name="Lin Z."/>
        </authorList>
    </citation>
    <scope>NUCLEOTIDE SEQUENCE [LARGE SCALE GENOMIC DNA]</scope>
    <source>
        <strain evidence="2 3">54-13</strain>
    </source>
</reference>